<feature type="domain" description="Thyroglobulin type-1" evidence="10">
    <location>
        <begin position="268"/>
        <end position="363"/>
    </location>
</feature>
<sequence>MRYTRVEFGPASNRTACRTLRTAPRHVPLFSALHLFTRTVSLFSTWTARTRSAPKAPQTLPHPTRTAPVLLHRSRAFPNLPLTDMERCARRALLLACAGLACAAAPAEAALGELVFRCPSCTAERQAACPALAETCAEMVREPGCGCCPVCARREGEPCGVYTPRCSGGLRCYPTPGSELPLEQLVRGLGTCARKVELGEPGVGSEEQRETSAEVLDPSEASQTEVPPLRRPTKDDPKKNAVWQHRQEIRTKMKSNKADDVRPPPVKLTQCQQELDHVLERIARMPFSESRGPLEELYALHIPNCDKRGQYNVKQCKMSVHGQRGECWCVNPHTGRQIATSPMVKLPAWRSLRVSAPAPLARCTSKVSSHTRLRPGAPDATWPSCHEPLPWTRFRTSGARKASPPAESTREPPFCAAAGVAGPAGSALGFDSTETSSSGSLCCRSV</sequence>
<dbReference type="OrthoDB" id="9984807at2759"/>
<comment type="function">
    <text evidence="1">IGF-binding proteins prolong the half-life of the IGFs and have been shown to either inhibit or stimulate the growth promoting effects of the IGFs on cell culture. They alter the interaction of IGFs with their cell surface receptors.</text>
</comment>
<dbReference type="GO" id="GO:0005615">
    <property type="term" value="C:extracellular space"/>
    <property type="evidence" value="ECO:0007669"/>
    <property type="project" value="TreeGrafter"/>
</dbReference>
<keyword evidence="6" id="KW-1015">Disulfide bond</keyword>
<dbReference type="InterPro" id="IPR000716">
    <property type="entry name" value="Thyroglobulin_1"/>
</dbReference>
<dbReference type="InterPro" id="IPR009030">
    <property type="entry name" value="Growth_fac_rcpt_cys_sf"/>
</dbReference>
<dbReference type="InterPro" id="IPR012210">
    <property type="entry name" value="IGFBP-2"/>
</dbReference>
<dbReference type="FunFam" id="4.10.40.20:FF:000001">
    <property type="entry name" value="Insulin-like growth factor binding protein 5"/>
    <property type="match status" value="1"/>
</dbReference>
<dbReference type="PANTHER" id="PTHR11551">
    <property type="entry name" value="INSULIN-LIKE GROWTH FACTOR BINDING PROTEIN"/>
    <property type="match status" value="1"/>
</dbReference>
<keyword evidence="4" id="KW-0341">Growth regulation</keyword>
<dbReference type="SMART" id="SM00121">
    <property type="entry name" value="IB"/>
    <property type="match status" value="1"/>
</dbReference>
<dbReference type="PROSITE" id="PS51323">
    <property type="entry name" value="IGFBP_N_2"/>
    <property type="match status" value="1"/>
</dbReference>
<keyword evidence="5" id="KW-0732">Signal</keyword>
<dbReference type="Pfam" id="PF00086">
    <property type="entry name" value="Thyroglobulin_1"/>
    <property type="match status" value="1"/>
</dbReference>
<reference evidence="12 13" key="1">
    <citation type="submission" date="2019-04" db="EMBL/GenBank/DDBJ databases">
        <authorList>
            <consortium name="Wellcome Sanger Institute Data Sharing"/>
        </authorList>
    </citation>
    <scope>NUCLEOTIDE SEQUENCE [LARGE SCALE GENOMIC DNA]</scope>
</reference>
<dbReference type="PRINTS" id="PR01978">
    <property type="entry name" value="IGFBPFAMILY2"/>
</dbReference>
<feature type="compositionally biased region" description="Basic and acidic residues" evidence="9">
    <location>
        <begin position="232"/>
        <end position="242"/>
    </location>
</feature>
<dbReference type="PROSITE" id="PS00222">
    <property type="entry name" value="IGFBP_N_1"/>
    <property type="match status" value="1"/>
</dbReference>
<dbReference type="InterPro" id="IPR022321">
    <property type="entry name" value="IGFBP_1-6_chordata"/>
</dbReference>
<dbReference type="GO" id="GO:0043567">
    <property type="term" value="P:regulation of insulin-like growth factor receptor signaling pathway"/>
    <property type="evidence" value="ECO:0007669"/>
    <property type="project" value="TreeGrafter"/>
</dbReference>
<organism evidence="12 13">
    <name type="scientific">Scleropages formosus</name>
    <name type="common">Asian bonytongue</name>
    <name type="synonym">Osteoglossum formosum</name>
    <dbReference type="NCBI Taxonomy" id="113540"/>
    <lineage>
        <taxon>Eukaryota</taxon>
        <taxon>Metazoa</taxon>
        <taxon>Chordata</taxon>
        <taxon>Craniata</taxon>
        <taxon>Vertebrata</taxon>
        <taxon>Euteleostomi</taxon>
        <taxon>Actinopterygii</taxon>
        <taxon>Neopterygii</taxon>
        <taxon>Teleostei</taxon>
        <taxon>Osteoglossocephala</taxon>
        <taxon>Osteoglossomorpha</taxon>
        <taxon>Osteoglossiformes</taxon>
        <taxon>Osteoglossidae</taxon>
        <taxon>Scleropages</taxon>
    </lineage>
</organism>
<evidence type="ECO:0000256" key="7">
    <source>
        <dbReference type="ARBA" id="ARBA00023183"/>
    </source>
</evidence>
<dbReference type="PROSITE" id="PS51162">
    <property type="entry name" value="THYROGLOBULIN_1_2"/>
    <property type="match status" value="1"/>
</dbReference>
<keyword evidence="13" id="KW-1185">Reference proteome</keyword>
<dbReference type="GO" id="GO:0048640">
    <property type="term" value="P:negative regulation of developmental growth"/>
    <property type="evidence" value="ECO:0007669"/>
    <property type="project" value="UniProtKB-ARBA"/>
</dbReference>
<evidence type="ECO:0000256" key="1">
    <source>
        <dbReference type="ARBA" id="ARBA00003811"/>
    </source>
</evidence>
<dbReference type="Ensembl" id="ENSSFOT00015075853.1">
    <property type="protein sequence ID" value="ENSSFOP00015044010.1"/>
    <property type="gene ID" value="ENSSFOG00015029349.1"/>
</dbReference>
<dbReference type="Pfam" id="PF00219">
    <property type="entry name" value="IGFBP"/>
    <property type="match status" value="1"/>
</dbReference>
<dbReference type="SUPFAM" id="SSF57610">
    <property type="entry name" value="Thyroglobulin type-1 domain"/>
    <property type="match status" value="1"/>
</dbReference>
<evidence type="ECO:0000259" key="10">
    <source>
        <dbReference type="PROSITE" id="PS51162"/>
    </source>
</evidence>
<keyword evidence="7" id="KW-0340">Growth factor binding</keyword>
<evidence type="ECO:0000259" key="11">
    <source>
        <dbReference type="PROSITE" id="PS51323"/>
    </source>
</evidence>
<evidence type="ECO:0000256" key="2">
    <source>
        <dbReference type="ARBA" id="ARBA00004613"/>
    </source>
</evidence>
<comment type="subcellular location">
    <subcellularLocation>
        <location evidence="2">Secreted</location>
    </subcellularLocation>
</comment>
<dbReference type="AlphaFoldDB" id="A0A8C9VD93"/>
<evidence type="ECO:0000256" key="8">
    <source>
        <dbReference type="PROSITE-ProRule" id="PRU00500"/>
    </source>
</evidence>
<dbReference type="SUPFAM" id="SSF57184">
    <property type="entry name" value="Growth factor receptor domain"/>
    <property type="match status" value="1"/>
</dbReference>
<dbReference type="Gene3D" id="4.10.800.10">
    <property type="entry name" value="Thyroglobulin type-1"/>
    <property type="match status" value="1"/>
</dbReference>
<proteinExistence type="predicted"/>
<protein>
    <submittedName>
        <fullName evidence="12">Insulin like growth factor binding protein 2</fullName>
    </submittedName>
</protein>
<dbReference type="GO" id="GO:0031995">
    <property type="term" value="F:insulin-like growth factor II binding"/>
    <property type="evidence" value="ECO:0007669"/>
    <property type="project" value="TreeGrafter"/>
</dbReference>
<gene>
    <name evidence="12" type="primary">IGFBP2</name>
</gene>
<dbReference type="InterPro" id="IPR017891">
    <property type="entry name" value="Insulin_GF-bd_Cys-rich_CS"/>
</dbReference>
<name>A0A8C9VD93_SCLFO</name>
<dbReference type="PRINTS" id="PR01976">
    <property type="entry name" value="IGFBPFAMILY"/>
</dbReference>
<evidence type="ECO:0000256" key="3">
    <source>
        <dbReference type="ARBA" id="ARBA00022525"/>
    </source>
</evidence>
<accession>A0A8C9VD93</accession>
<evidence type="ECO:0000313" key="13">
    <source>
        <dbReference type="Proteomes" id="UP000694397"/>
    </source>
</evidence>
<evidence type="ECO:0000256" key="6">
    <source>
        <dbReference type="ARBA" id="ARBA00023157"/>
    </source>
</evidence>
<dbReference type="GeneTree" id="ENSGT00940000158542"/>
<dbReference type="Gene3D" id="4.10.40.20">
    <property type="match status" value="1"/>
</dbReference>
<keyword evidence="3" id="KW-0964">Secreted</keyword>
<feature type="domain" description="IGFBP N-terminal" evidence="11">
    <location>
        <begin position="114"/>
        <end position="195"/>
    </location>
</feature>
<dbReference type="InterPro" id="IPR036857">
    <property type="entry name" value="Thyroglobulin_1_sf"/>
</dbReference>
<evidence type="ECO:0000256" key="4">
    <source>
        <dbReference type="ARBA" id="ARBA00022604"/>
    </source>
</evidence>
<dbReference type="PANTHER" id="PTHR11551:SF5">
    <property type="entry name" value="INSULIN-LIKE GROWTH FACTOR-BINDING PROTEIN 2"/>
    <property type="match status" value="1"/>
</dbReference>
<dbReference type="InterPro" id="IPR000867">
    <property type="entry name" value="IGFBP-like"/>
</dbReference>
<dbReference type="FunFam" id="4.10.800.10:FF:000002">
    <property type="entry name" value="Insulin-like growth factor-binding protein 2"/>
    <property type="match status" value="1"/>
</dbReference>
<dbReference type="GO" id="GO:0031994">
    <property type="term" value="F:insulin-like growth factor I binding"/>
    <property type="evidence" value="ECO:0007669"/>
    <property type="project" value="TreeGrafter"/>
</dbReference>
<evidence type="ECO:0000256" key="9">
    <source>
        <dbReference type="SAM" id="MobiDB-lite"/>
    </source>
</evidence>
<reference evidence="12" key="2">
    <citation type="submission" date="2025-08" db="UniProtKB">
        <authorList>
            <consortium name="Ensembl"/>
        </authorList>
    </citation>
    <scope>IDENTIFICATION</scope>
</reference>
<feature type="region of interest" description="Disordered" evidence="9">
    <location>
        <begin position="199"/>
        <end position="242"/>
    </location>
</feature>
<dbReference type="PROSITE" id="PS00484">
    <property type="entry name" value="THYROGLOBULIN_1_1"/>
    <property type="match status" value="1"/>
</dbReference>
<comment type="caution">
    <text evidence="8">Lacks conserved residue(s) required for the propagation of feature annotation.</text>
</comment>
<dbReference type="SMART" id="SM00211">
    <property type="entry name" value="TY"/>
    <property type="match status" value="1"/>
</dbReference>
<dbReference type="CDD" id="cd00191">
    <property type="entry name" value="TY"/>
    <property type="match status" value="1"/>
</dbReference>
<evidence type="ECO:0000256" key="5">
    <source>
        <dbReference type="ARBA" id="ARBA00022729"/>
    </source>
</evidence>
<reference evidence="12" key="3">
    <citation type="submission" date="2025-09" db="UniProtKB">
        <authorList>
            <consortium name="Ensembl"/>
        </authorList>
    </citation>
    <scope>IDENTIFICATION</scope>
</reference>
<evidence type="ECO:0000313" key="12">
    <source>
        <dbReference type="Ensembl" id="ENSSFOP00015044010.1"/>
    </source>
</evidence>
<dbReference type="Proteomes" id="UP000694397">
    <property type="component" value="Chromosome 12"/>
</dbReference>